<protein>
    <recommendedName>
        <fullName evidence="19">Bifunctional NAD(P)H-hydrate repair enzyme</fullName>
    </recommendedName>
    <alternativeName>
        <fullName evidence="19">Nicotinamide nucleotide repair protein</fullName>
    </alternativeName>
    <domain>
        <recommendedName>
            <fullName evidence="19">ADP-dependent (S)-NAD(P)H-hydrate dehydratase</fullName>
            <ecNumber evidence="19">4.2.1.136</ecNumber>
        </recommendedName>
        <alternativeName>
            <fullName evidence="19">ADP-dependent NAD(P)HX dehydratase</fullName>
        </alternativeName>
    </domain>
    <domain>
        <recommendedName>
            <fullName evidence="19">NAD(P)H-hydrate epimerase</fullName>
            <ecNumber evidence="19">5.1.99.6</ecNumber>
        </recommendedName>
    </domain>
</protein>
<evidence type="ECO:0000256" key="7">
    <source>
        <dbReference type="ARBA" id="ARBA00022840"/>
    </source>
</evidence>
<keyword evidence="6 17" id="KW-0547">Nucleotide-binding</keyword>
<comment type="catalytic activity">
    <reaction evidence="1 18 19">
        <text>(6R)-NADHX = (6S)-NADHX</text>
        <dbReference type="Rhea" id="RHEA:32215"/>
        <dbReference type="ChEBI" id="CHEBI:64074"/>
        <dbReference type="ChEBI" id="CHEBI:64075"/>
        <dbReference type="EC" id="5.1.99.6"/>
    </reaction>
</comment>
<keyword evidence="13" id="KW-0511">Multifunctional enzyme</keyword>
<feature type="binding site" evidence="17">
    <location>
        <position position="241"/>
    </location>
    <ligand>
        <name>(6S)-NADPHX</name>
        <dbReference type="ChEBI" id="CHEBI:64076"/>
    </ligand>
</feature>
<feature type="binding site" evidence="17">
    <location>
        <position position="414"/>
    </location>
    <ligand>
        <name>(6S)-NADPHX</name>
        <dbReference type="ChEBI" id="CHEBI:64076"/>
    </ligand>
</feature>
<proteinExistence type="inferred from homology"/>
<evidence type="ECO:0000256" key="10">
    <source>
        <dbReference type="ARBA" id="ARBA00023027"/>
    </source>
</evidence>
<dbReference type="GO" id="GO:0046872">
    <property type="term" value="F:metal ion binding"/>
    <property type="evidence" value="ECO:0007669"/>
    <property type="project" value="UniProtKB-UniRule"/>
</dbReference>
<dbReference type="InterPro" id="IPR000631">
    <property type="entry name" value="CARKD"/>
</dbReference>
<dbReference type="PANTHER" id="PTHR12592:SF0">
    <property type="entry name" value="ATP-DEPENDENT (S)-NAD(P)H-HYDRATE DEHYDRATASE"/>
    <property type="match status" value="1"/>
</dbReference>
<dbReference type="Proteomes" id="UP000249005">
    <property type="component" value="Chromosome 1"/>
</dbReference>
<comment type="similarity">
    <text evidence="4 19">In the C-terminal section; belongs to the NnrD/CARKD family.</text>
</comment>
<comment type="similarity">
    <text evidence="18">Belongs to the NnrE/AIBP family.</text>
</comment>
<keyword evidence="11 18" id="KW-0413">Isomerase</keyword>
<comment type="function">
    <text evidence="17">Catalyzes the dehydration of the S-form of NAD(P)HX at the expense of ADP, which is converted to AMP. Together with NAD(P)HX epimerase, which catalyzes the epimerization of the S- and R-forms, the enzyme allows the repair of both epimers of NAD(P)HX, a damaged form of NAD(P)H that is a result of enzymatic or heat-dependent hydration.</text>
</comment>
<dbReference type="NCBIfam" id="TIGR00196">
    <property type="entry name" value="yjeF_cterm"/>
    <property type="match status" value="1"/>
</dbReference>
<evidence type="ECO:0000256" key="19">
    <source>
        <dbReference type="PIRNR" id="PIRNR017184"/>
    </source>
</evidence>
<comment type="cofactor">
    <cofactor evidence="17">
        <name>Mg(2+)</name>
        <dbReference type="ChEBI" id="CHEBI:18420"/>
    </cofactor>
</comment>
<comment type="catalytic activity">
    <reaction evidence="15 17 19">
        <text>(6S)-NADHX + ADP = AMP + phosphate + NADH + H(+)</text>
        <dbReference type="Rhea" id="RHEA:32223"/>
        <dbReference type="ChEBI" id="CHEBI:15378"/>
        <dbReference type="ChEBI" id="CHEBI:43474"/>
        <dbReference type="ChEBI" id="CHEBI:57945"/>
        <dbReference type="ChEBI" id="CHEBI:64074"/>
        <dbReference type="ChEBI" id="CHEBI:456215"/>
        <dbReference type="ChEBI" id="CHEBI:456216"/>
        <dbReference type="EC" id="4.2.1.136"/>
    </reaction>
</comment>
<evidence type="ECO:0000256" key="18">
    <source>
        <dbReference type="HAMAP-Rule" id="MF_01966"/>
    </source>
</evidence>
<feature type="domain" description="YjeF C-terminal" evidence="20">
    <location>
        <begin position="206"/>
        <end position="473"/>
    </location>
</feature>
<dbReference type="Pfam" id="PF01256">
    <property type="entry name" value="Carb_kinase"/>
    <property type="match status" value="1"/>
</dbReference>
<feature type="binding site" evidence="18">
    <location>
        <position position="44"/>
    </location>
    <ligand>
        <name>K(+)</name>
        <dbReference type="ChEBI" id="CHEBI:29103"/>
    </ligand>
</feature>
<dbReference type="EC" id="5.1.99.6" evidence="19"/>
<dbReference type="Pfam" id="PF03853">
    <property type="entry name" value="YjeF_N"/>
    <property type="match status" value="1"/>
</dbReference>
<dbReference type="PROSITE" id="PS51383">
    <property type="entry name" value="YJEF_C_3"/>
    <property type="match status" value="1"/>
</dbReference>
<dbReference type="CDD" id="cd01171">
    <property type="entry name" value="YXKO-related"/>
    <property type="match status" value="1"/>
</dbReference>
<dbReference type="EMBL" id="LS483470">
    <property type="protein sequence ID" value="SQI43528.1"/>
    <property type="molecule type" value="Genomic_DNA"/>
</dbReference>
<feature type="binding site" evidence="18">
    <location>
        <begin position="43"/>
        <end position="47"/>
    </location>
    <ligand>
        <name>(6S)-NADPHX</name>
        <dbReference type="ChEBI" id="CHEBI:64076"/>
    </ligand>
</feature>
<dbReference type="GO" id="GO:0052856">
    <property type="term" value="F:NAD(P)HX epimerase activity"/>
    <property type="evidence" value="ECO:0007669"/>
    <property type="project" value="UniProtKB-UniRule"/>
</dbReference>
<evidence type="ECO:0000256" key="15">
    <source>
        <dbReference type="ARBA" id="ARBA00048238"/>
    </source>
</evidence>
<comment type="subunit">
    <text evidence="17">Homotetramer.</text>
</comment>
<evidence type="ECO:0000259" key="20">
    <source>
        <dbReference type="PROSITE" id="PS51383"/>
    </source>
</evidence>
<evidence type="ECO:0000256" key="5">
    <source>
        <dbReference type="ARBA" id="ARBA00022723"/>
    </source>
</evidence>
<evidence type="ECO:0000256" key="8">
    <source>
        <dbReference type="ARBA" id="ARBA00022857"/>
    </source>
</evidence>
<evidence type="ECO:0000313" key="23">
    <source>
        <dbReference type="Proteomes" id="UP000249005"/>
    </source>
</evidence>
<accession>A0A2X4V5P3</accession>
<evidence type="ECO:0000256" key="3">
    <source>
        <dbReference type="ARBA" id="ARBA00006001"/>
    </source>
</evidence>
<evidence type="ECO:0000256" key="11">
    <source>
        <dbReference type="ARBA" id="ARBA00023235"/>
    </source>
</evidence>
<feature type="binding site" evidence="18">
    <location>
        <begin position="111"/>
        <end position="117"/>
    </location>
    <ligand>
        <name>(6S)-NADPHX</name>
        <dbReference type="ChEBI" id="CHEBI:64076"/>
    </ligand>
</feature>
<dbReference type="SUPFAM" id="SSF64153">
    <property type="entry name" value="YjeF N-terminal domain-like"/>
    <property type="match status" value="1"/>
</dbReference>
<evidence type="ECO:0000256" key="4">
    <source>
        <dbReference type="ARBA" id="ARBA00009524"/>
    </source>
</evidence>
<comment type="similarity">
    <text evidence="17">Belongs to the NnrD/CARKD family.</text>
</comment>
<dbReference type="EC" id="4.2.1.136" evidence="19"/>
<feature type="binding site" evidence="18">
    <location>
        <position position="122"/>
    </location>
    <ligand>
        <name>(6S)-NADPHX</name>
        <dbReference type="ChEBI" id="CHEBI:64076"/>
    </ligand>
</feature>
<dbReference type="InterPro" id="IPR036652">
    <property type="entry name" value="YjeF_N_dom_sf"/>
</dbReference>
<dbReference type="Gene3D" id="3.40.50.10260">
    <property type="entry name" value="YjeF N-terminal domain"/>
    <property type="match status" value="1"/>
</dbReference>
<evidence type="ECO:0000256" key="2">
    <source>
        <dbReference type="ARBA" id="ARBA00000909"/>
    </source>
</evidence>
<keyword evidence="5 18" id="KW-0479">Metal-binding</keyword>
<dbReference type="FunFam" id="3.40.50.10260:FF:000003">
    <property type="entry name" value="Multifunctional fusion protein"/>
    <property type="match status" value="1"/>
</dbReference>
<organism evidence="22 23">
    <name type="scientific">Leminorella richardii</name>
    <dbReference type="NCBI Taxonomy" id="158841"/>
    <lineage>
        <taxon>Bacteria</taxon>
        <taxon>Pseudomonadati</taxon>
        <taxon>Pseudomonadota</taxon>
        <taxon>Gammaproteobacteria</taxon>
        <taxon>Enterobacterales</taxon>
        <taxon>Budviciaceae</taxon>
        <taxon>Leminorella</taxon>
    </lineage>
</organism>
<evidence type="ECO:0000256" key="12">
    <source>
        <dbReference type="ARBA" id="ARBA00023239"/>
    </source>
</evidence>
<comment type="catalytic activity">
    <reaction evidence="2 18 19">
        <text>(6R)-NADPHX = (6S)-NADPHX</text>
        <dbReference type="Rhea" id="RHEA:32227"/>
        <dbReference type="ChEBI" id="CHEBI:64076"/>
        <dbReference type="ChEBI" id="CHEBI:64077"/>
        <dbReference type="EC" id="5.1.99.6"/>
    </reaction>
</comment>
<dbReference type="NCBIfam" id="NF007856">
    <property type="entry name" value="PRK10565.1"/>
    <property type="match status" value="1"/>
</dbReference>
<feature type="binding site" evidence="17">
    <location>
        <position position="301"/>
    </location>
    <ligand>
        <name>(6S)-NADPHX</name>
        <dbReference type="ChEBI" id="CHEBI:64076"/>
    </ligand>
</feature>
<reference evidence="22 23" key="1">
    <citation type="submission" date="2018-06" db="EMBL/GenBank/DDBJ databases">
        <authorList>
            <consortium name="Pathogen Informatics"/>
            <person name="Doyle S."/>
        </authorList>
    </citation>
    <scope>NUCLEOTIDE SEQUENCE [LARGE SCALE GENOMIC DNA]</scope>
    <source>
        <strain evidence="22 23">NCTC12151</strain>
    </source>
</reference>
<sequence length="473" mass="50078">MGARYHDLSLYQLMENAGEAAFQLCRRLYPDARRWLVLCGHGNNGGDGYVVARFARQYGMEVTVIGGGAEQRLPEEAQRAREHWLNNYGQILPYDAPWPLQCDLIVDGLLGTGVHGVPKEPYASLIRAANAHIAPTVALDIPSGLNAETGAIEGEAIEAKQTLTFVALKPGLLTGKARDAVGELHYASLGISRWLAEQATQIERLTAESLPQWLTPRKPCSHKGDHGRLLVVGGDCGLGGAVRMAGEAALRSGSGLVRVLTRRQHVAPLLAARPELMVQALDEKSLTAALGWADVVAVGPGLGISSWAQDALEQIAASDKITVWDADALNLLAISPNIQPQRVITPHPGEAARLLQCSVENVERDRLSAARQLAERFGGVAVLKGARTVIADDKGRMAIADVGNAGMASGGMGDLLTGIIASLLGQGLELFEAACAGAVIHGAAGDRVTHRQGQRGTIATDLLSEIPKLVNPL</sequence>
<dbReference type="InterPro" id="IPR004443">
    <property type="entry name" value="YjeF_N_dom"/>
</dbReference>
<evidence type="ECO:0000256" key="6">
    <source>
        <dbReference type="ARBA" id="ARBA00022741"/>
    </source>
</evidence>
<gene>
    <name evidence="22" type="primary">nnr</name>
    <name evidence="17" type="synonym">nnrD</name>
    <name evidence="18" type="synonym">nnrE</name>
    <name evidence="22" type="ORF">NCTC12151_03124</name>
</gene>
<dbReference type="NCBIfam" id="TIGR00197">
    <property type="entry name" value="yjeF_nterm"/>
    <property type="match status" value="1"/>
</dbReference>
<dbReference type="GO" id="GO:0052855">
    <property type="term" value="F:ADP-dependent NAD(P)H-hydrate dehydratase activity"/>
    <property type="evidence" value="ECO:0007669"/>
    <property type="project" value="UniProtKB-UniRule"/>
</dbReference>
<evidence type="ECO:0000256" key="14">
    <source>
        <dbReference type="ARBA" id="ARBA00025153"/>
    </source>
</evidence>
<dbReference type="GO" id="GO:0046496">
    <property type="term" value="P:nicotinamide nucleotide metabolic process"/>
    <property type="evidence" value="ECO:0007669"/>
    <property type="project" value="UniProtKB-UniRule"/>
</dbReference>
<name>A0A2X4V5P3_9GAMM</name>
<dbReference type="HAMAP" id="MF_01965">
    <property type="entry name" value="NADHX_dehydratase"/>
    <property type="match status" value="1"/>
</dbReference>
<evidence type="ECO:0000256" key="13">
    <source>
        <dbReference type="ARBA" id="ARBA00023268"/>
    </source>
</evidence>
<dbReference type="PANTHER" id="PTHR12592">
    <property type="entry name" value="ATP-DEPENDENT (S)-NAD(P)H-HYDRATE DEHYDRATASE FAMILY MEMBER"/>
    <property type="match status" value="1"/>
</dbReference>
<keyword evidence="8 17" id="KW-0521">NADP</keyword>
<dbReference type="InterPro" id="IPR030677">
    <property type="entry name" value="Nnr"/>
</dbReference>
<keyword evidence="23" id="KW-1185">Reference proteome</keyword>
<dbReference type="HAMAP" id="MF_01966">
    <property type="entry name" value="NADHX_epimerase"/>
    <property type="match status" value="1"/>
</dbReference>
<evidence type="ECO:0000256" key="9">
    <source>
        <dbReference type="ARBA" id="ARBA00022958"/>
    </source>
</evidence>
<dbReference type="Gene3D" id="3.40.1190.20">
    <property type="match status" value="1"/>
</dbReference>
<feature type="binding site" evidence="18">
    <location>
        <position position="143"/>
    </location>
    <ligand>
        <name>K(+)</name>
        <dbReference type="ChEBI" id="CHEBI:29103"/>
    </ligand>
</feature>
<evidence type="ECO:0000256" key="17">
    <source>
        <dbReference type="HAMAP-Rule" id="MF_01965"/>
    </source>
</evidence>
<dbReference type="InterPro" id="IPR029056">
    <property type="entry name" value="Ribokinase-like"/>
</dbReference>
<keyword evidence="12 17" id="KW-0456">Lyase</keyword>
<feature type="domain" description="YjeF N-terminal" evidence="21">
    <location>
        <begin position="1"/>
        <end position="197"/>
    </location>
</feature>
<comment type="catalytic activity">
    <reaction evidence="16 17 19">
        <text>(6S)-NADPHX + ADP = AMP + phosphate + NADPH + H(+)</text>
        <dbReference type="Rhea" id="RHEA:32235"/>
        <dbReference type="ChEBI" id="CHEBI:15378"/>
        <dbReference type="ChEBI" id="CHEBI:43474"/>
        <dbReference type="ChEBI" id="CHEBI:57783"/>
        <dbReference type="ChEBI" id="CHEBI:64076"/>
        <dbReference type="ChEBI" id="CHEBI:456215"/>
        <dbReference type="ChEBI" id="CHEBI:456216"/>
        <dbReference type="EC" id="4.2.1.136"/>
    </reaction>
</comment>
<dbReference type="GO" id="GO:0110051">
    <property type="term" value="P:metabolite repair"/>
    <property type="evidence" value="ECO:0007669"/>
    <property type="project" value="TreeGrafter"/>
</dbReference>
<comment type="function">
    <text evidence="18">Catalyzes the epimerization of the S- and R-forms of NAD(P)HX, a damaged form of NAD(P)H that is a result of enzymatic or heat-dependent hydration. This is a prerequisite for the S-specific NAD(P)H-hydrate dehydratase to allow the repair of both epimers of NAD(P)HX.</text>
</comment>
<keyword evidence="9 18" id="KW-0630">Potassium</keyword>
<keyword evidence="10 17" id="KW-0520">NAD</keyword>
<evidence type="ECO:0000256" key="1">
    <source>
        <dbReference type="ARBA" id="ARBA00000013"/>
    </source>
</evidence>
<evidence type="ECO:0000256" key="16">
    <source>
        <dbReference type="ARBA" id="ARBA00049209"/>
    </source>
</evidence>
<comment type="similarity">
    <text evidence="3 19">In the N-terminal section; belongs to the NnrE/AIBP family.</text>
</comment>
<feature type="binding site" evidence="18">
    <location>
        <position position="140"/>
    </location>
    <ligand>
        <name>(6S)-NADPHX</name>
        <dbReference type="ChEBI" id="CHEBI:64076"/>
    </ligand>
</feature>
<dbReference type="GO" id="GO:0005524">
    <property type="term" value="F:ATP binding"/>
    <property type="evidence" value="ECO:0007669"/>
    <property type="project" value="UniProtKB-UniRule"/>
</dbReference>
<dbReference type="PIRSF" id="PIRSF017184">
    <property type="entry name" value="Nnr"/>
    <property type="match status" value="1"/>
</dbReference>
<comment type="function">
    <text evidence="14 19">Bifunctional enzyme that catalyzes the epimerization of the S- and R-forms of NAD(P)HX and the dehydration of the S-form of NAD(P)HX at the expense of ADP, which is converted to AMP. This allows the repair of both epimers of NAD(P)HX, a damaged form of NAD(P)H that is a result of enzymatic or heat-dependent hydration.</text>
</comment>
<feature type="binding site" evidence="17">
    <location>
        <position position="413"/>
    </location>
    <ligand>
        <name>AMP</name>
        <dbReference type="ChEBI" id="CHEBI:456215"/>
    </ligand>
</feature>
<feature type="binding site" evidence="17">
    <location>
        <position position="347"/>
    </location>
    <ligand>
        <name>(6S)-NADPHX</name>
        <dbReference type="ChEBI" id="CHEBI:64076"/>
    </ligand>
</feature>
<dbReference type="FunFam" id="3.40.1190.20:FF:000017">
    <property type="entry name" value="Multifunctional fusion protein"/>
    <property type="match status" value="1"/>
</dbReference>
<evidence type="ECO:0000259" key="21">
    <source>
        <dbReference type="PROSITE" id="PS51385"/>
    </source>
</evidence>
<keyword evidence="7 17" id="KW-0067">ATP-binding</keyword>
<dbReference type="KEGG" id="lri:NCTC12151_03124"/>
<comment type="cofactor">
    <cofactor evidence="18 19">
        <name>K(+)</name>
        <dbReference type="ChEBI" id="CHEBI:29103"/>
    </cofactor>
    <text evidence="18 19">Binds 1 potassium ion per subunit.</text>
</comment>
<evidence type="ECO:0000313" key="22">
    <source>
        <dbReference type="EMBL" id="SQI43528.1"/>
    </source>
</evidence>
<dbReference type="AlphaFoldDB" id="A0A2X4V5P3"/>
<dbReference type="PROSITE" id="PS51385">
    <property type="entry name" value="YJEF_N"/>
    <property type="match status" value="1"/>
</dbReference>
<feature type="binding site" evidence="18">
    <location>
        <position position="107"/>
    </location>
    <ligand>
        <name>K(+)</name>
        <dbReference type="ChEBI" id="CHEBI:29103"/>
    </ligand>
</feature>
<feature type="binding site" evidence="17">
    <location>
        <begin position="384"/>
        <end position="388"/>
    </location>
    <ligand>
        <name>AMP</name>
        <dbReference type="ChEBI" id="CHEBI:456215"/>
    </ligand>
</feature>
<dbReference type="SUPFAM" id="SSF53613">
    <property type="entry name" value="Ribokinase-like"/>
    <property type="match status" value="1"/>
</dbReference>